<accession>A0A0J7JTZ5</accession>
<feature type="compositionally biased region" description="Polar residues" evidence="1">
    <location>
        <begin position="28"/>
        <end position="43"/>
    </location>
</feature>
<feature type="region of interest" description="Disordered" evidence="1">
    <location>
        <begin position="14"/>
        <end position="208"/>
    </location>
</feature>
<dbReference type="EMBL" id="LBMM01032052">
    <property type="protein sequence ID" value="KMQ81753.1"/>
    <property type="molecule type" value="Genomic_DNA"/>
</dbReference>
<sequence>MAYYAYRKAVKAASERTTEAIASRERNSMSPSGFTDAAGQSASRSREWGEGIERRPNVVSNSDMEPVRYTPDPTSFGHGSSRRPNLMAGSSQGRTAPNPMAGSSSSQGRTAPNPMAGSSSSQAKTAPNPLFEKEPISRLPSRPGENPSKPPPYEEVQDSVALRLMETAPSVPSEDPSSQEPEELSRQTPTEEQQLPECCEAPGTLRKR</sequence>
<dbReference type="AlphaFoldDB" id="A0A0J7JTZ5"/>
<feature type="non-terminal residue" evidence="2">
    <location>
        <position position="208"/>
    </location>
</feature>
<name>A0A0J7JTZ5_LASNI</name>
<feature type="compositionally biased region" description="Basic and acidic residues" evidence="1">
    <location>
        <begin position="14"/>
        <end position="27"/>
    </location>
</feature>
<proteinExistence type="predicted"/>
<feature type="compositionally biased region" description="Basic and acidic residues" evidence="1">
    <location>
        <begin position="44"/>
        <end position="56"/>
    </location>
</feature>
<evidence type="ECO:0000313" key="3">
    <source>
        <dbReference type="Proteomes" id="UP000036403"/>
    </source>
</evidence>
<evidence type="ECO:0000256" key="1">
    <source>
        <dbReference type="SAM" id="MobiDB-lite"/>
    </source>
</evidence>
<gene>
    <name evidence="2" type="ORF">RF55_25324</name>
</gene>
<protein>
    <submittedName>
        <fullName evidence="2">Uncharacterized protein</fullName>
    </submittedName>
</protein>
<keyword evidence="3" id="KW-1185">Reference proteome</keyword>
<evidence type="ECO:0000313" key="2">
    <source>
        <dbReference type="EMBL" id="KMQ81753.1"/>
    </source>
</evidence>
<feature type="compositionally biased region" description="Polar residues" evidence="1">
    <location>
        <begin position="88"/>
        <end position="125"/>
    </location>
</feature>
<dbReference type="Proteomes" id="UP000036403">
    <property type="component" value="Unassembled WGS sequence"/>
</dbReference>
<organism evidence="2 3">
    <name type="scientific">Lasius niger</name>
    <name type="common">Black garden ant</name>
    <dbReference type="NCBI Taxonomy" id="67767"/>
    <lineage>
        <taxon>Eukaryota</taxon>
        <taxon>Metazoa</taxon>
        <taxon>Ecdysozoa</taxon>
        <taxon>Arthropoda</taxon>
        <taxon>Hexapoda</taxon>
        <taxon>Insecta</taxon>
        <taxon>Pterygota</taxon>
        <taxon>Neoptera</taxon>
        <taxon>Endopterygota</taxon>
        <taxon>Hymenoptera</taxon>
        <taxon>Apocrita</taxon>
        <taxon>Aculeata</taxon>
        <taxon>Formicoidea</taxon>
        <taxon>Formicidae</taxon>
        <taxon>Formicinae</taxon>
        <taxon>Lasius</taxon>
        <taxon>Lasius</taxon>
    </lineage>
</organism>
<feature type="compositionally biased region" description="Low complexity" evidence="1">
    <location>
        <begin position="169"/>
        <end position="179"/>
    </location>
</feature>
<comment type="caution">
    <text evidence="2">The sequence shown here is derived from an EMBL/GenBank/DDBJ whole genome shotgun (WGS) entry which is preliminary data.</text>
</comment>
<reference evidence="2 3" key="1">
    <citation type="submission" date="2015-04" db="EMBL/GenBank/DDBJ databases">
        <title>Lasius niger genome sequencing.</title>
        <authorList>
            <person name="Konorov E.A."/>
            <person name="Nikitin M.A."/>
            <person name="Kirill M.V."/>
            <person name="Chang P."/>
        </authorList>
    </citation>
    <scope>NUCLEOTIDE SEQUENCE [LARGE SCALE GENOMIC DNA]</scope>
    <source>
        <tissue evidence="2">Whole</tissue>
    </source>
</reference>
<dbReference type="PaxDb" id="67767-A0A0J7JTZ5"/>